<comment type="caution">
    <text evidence="2">The sequence shown here is derived from an EMBL/GenBank/DDBJ whole genome shotgun (WGS) entry which is preliminary data.</text>
</comment>
<evidence type="ECO:0000313" key="3">
    <source>
        <dbReference type="Proteomes" id="UP000322234"/>
    </source>
</evidence>
<feature type="compositionally biased region" description="Basic and acidic residues" evidence="1">
    <location>
        <begin position="92"/>
        <end position="107"/>
    </location>
</feature>
<organism evidence="2 3">
    <name type="scientific">Bos mutus</name>
    <name type="common">wild yak</name>
    <dbReference type="NCBI Taxonomy" id="72004"/>
    <lineage>
        <taxon>Eukaryota</taxon>
        <taxon>Metazoa</taxon>
        <taxon>Chordata</taxon>
        <taxon>Craniata</taxon>
        <taxon>Vertebrata</taxon>
        <taxon>Euteleostomi</taxon>
        <taxon>Mammalia</taxon>
        <taxon>Eutheria</taxon>
        <taxon>Laurasiatheria</taxon>
        <taxon>Artiodactyla</taxon>
        <taxon>Ruminantia</taxon>
        <taxon>Pecora</taxon>
        <taxon>Bovidae</taxon>
        <taxon>Bovinae</taxon>
        <taxon>Bos</taxon>
    </lineage>
</organism>
<accession>A0A6B0RMB2</accession>
<reference evidence="2" key="1">
    <citation type="submission" date="2019-10" db="EMBL/GenBank/DDBJ databases">
        <title>The sequence and de novo assembly of the wild yak genome.</title>
        <authorList>
            <person name="Liu Y."/>
        </authorList>
    </citation>
    <scope>NUCLEOTIDE SEQUENCE [LARGE SCALE GENOMIC DNA]</scope>
    <source>
        <strain evidence="2">WY2019</strain>
    </source>
</reference>
<gene>
    <name evidence="2" type="ORF">E5288_WYG009511</name>
</gene>
<dbReference type="AlphaFoldDB" id="A0A6B0RMB2"/>
<feature type="region of interest" description="Disordered" evidence="1">
    <location>
        <begin position="89"/>
        <end position="118"/>
    </location>
</feature>
<dbReference type="EMBL" id="VBQZ03000069">
    <property type="protein sequence ID" value="MXQ91248.1"/>
    <property type="molecule type" value="Genomic_DNA"/>
</dbReference>
<proteinExistence type="predicted"/>
<evidence type="ECO:0000313" key="2">
    <source>
        <dbReference type="EMBL" id="MXQ91248.1"/>
    </source>
</evidence>
<keyword evidence="3" id="KW-1185">Reference proteome</keyword>
<sequence>MLGLSDPGSQEELLHINVNQGGWWLAPTCPQGVEFGELVLTYDRSNSITAPQFPSWVVPSTCDNPEDDNVPDDDVTGYRRILNGASSTFHCSGHDTKEDGRDDELKPRNLVTSAPTTL</sequence>
<name>A0A6B0RMB2_9CETA</name>
<evidence type="ECO:0000256" key="1">
    <source>
        <dbReference type="SAM" id="MobiDB-lite"/>
    </source>
</evidence>
<dbReference type="Proteomes" id="UP000322234">
    <property type="component" value="Unassembled WGS sequence"/>
</dbReference>
<protein>
    <submittedName>
        <fullName evidence="2">Uncharacterized protein</fullName>
    </submittedName>
</protein>